<evidence type="ECO:0000313" key="14">
    <source>
        <dbReference type="Proteomes" id="UP001200557"/>
    </source>
</evidence>
<keyword evidence="9" id="KW-0560">Oxidoreductase</keyword>
<evidence type="ECO:0000256" key="1">
    <source>
        <dbReference type="ARBA" id="ARBA00001962"/>
    </source>
</evidence>
<organism evidence="13 14">
    <name type="scientific">Octadecabacter dasysiphoniae</name>
    <dbReference type="NCBI Taxonomy" id="2909341"/>
    <lineage>
        <taxon>Bacteria</taxon>
        <taxon>Pseudomonadati</taxon>
        <taxon>Pseudomonadota</taxon>
        <taxon>Alphaproteobacteria</taxon>
        <taxon>Rhodobacterales</taxon>
        <taxon>Roseobacteraceae</taxon>
        <taxon>Octadecabacter</taxon>
    </lineage>
</organism>
<accession>A0ABS9D2F7</accession>
<evidence type="ECO:0000256" key="4">
    <source>
        <dbReference type="ARBA" id="ARBA00022660"/>
    </source>
</evidence>
<dbReference type="InterPro" id="IPR038659">
    <property type="entry name" value="AOX_sf"/>
</dbReference>
<sequence length="217" mass="25180">MKQTSDFNTNEAEFAPVHHVPADWRDRLAFRVVKLMRTVPDMFFAKRYGHRAVVLETVAAVPGMVGGLLQHLKAIRHIRDDQGWIKELIEEADNERMHLMTFIHIAQPSRFERFLIMAVQLIFYNFYFFLYLLAPRVAHRLVGYLEEEAVTSYTQYLAEIDAGKIENIEAPDIAKEYWNLPDDARLRDVVLVIRADEAAHRDTNHTFANAIVERSAP</sequence>
<evidence type="ECO:0000256" key="7">
    <source>
        <dbReference type="ARBA" id="ARBA00022982"/>
    </source>
</evidence>
<keyword evidence="6" id="KW-0479">Metal-binding</keyword>
<keyword evidence="3" id="KW-0813">Transport</keyword>
<feature type="transmembrane region" description="Helical" evidence="12">
    <location>
        <begin position="114"/>
        <end position="134"/>
    </location>
</feature>
<dbReference type="CDD" id="cd01053">
    <property type="entry name" value="AOX"/>
    <property type="match status" value="1"/>
</dbReference>
<evidence type="ECO:0000256" key="9">
    <source>
        <dbReference type="ARBA" id="ARBA00023002"/>
    </source>
</evidence>
<reference evidence="13 14" key="1">
    <citation type="submission" date="2022-01" db="EMBL/GenBank/DDBJ databases">
        <title>Octadecabacter sp. nov., isolated from a marine alga.</title>
        <authorList>
            <person name="Jin M.S."/>
            <person name="Kim H.M."/>
            <person name="Han D.M."/>
            <person name="Jung J.J."/>
            <person name="Jeon C.O."/>
        </authorList>
    </citation>
    <scope>NUCLEOTIDE SEQUENCE [LARGE SCALE GENOMIC DNA]</scope>
    <source>
        <strain evidence="13 14">G9-8</strain>
    </source>
</reference>
<keyword evidence="11 12" id="KW-0472">Membrane</keyword>
<keyword evidence="8 12" id="KW-1133">Transmembrane helix</keyword>
<dbReference type="PIRSF" id="PIRSF005229">
    <property type="entry name" value="AOX"/>
    <property type="match status" value="1"/>
</dbReference>
<dbReference type="Proteomes" id="UP001200557">
    <property type="component" value="Unassembled WGS sequence"/>
</dbReference>
<comment type="cofactor">
    <cofactor evidence="1">
        <name>Fe cation</name>
        <dbReference type="ChEBI" id="CHEBI:24875"/>
    </cofactor>
</comment>
<evidence type="ECO:0000313" key="13">
    <source>
        <dbReference type="EMBL" id="MCF2872804.1"/>
    </source>
</evidence>
<evidence type="ECO:0000256" key="8">
    <source>
        <dbReference type="ARBA" id="ARBA00022989"/>
    </source>
</evidence>
<keyword evidence="14" id="KW-1185">Reference proteome</keyword>
<comment type="caution">
    <text evidence="13">The sequence shown here is derived from an EMBL/GenBank/DDBJ whole genome shotgun (WGS) entry which is preliminary data.</text>
</comment>
<name>A0ABS9D2F7_9RHOB</name>
<keyword evidence="10" id="KW-0408">Iron</keyword>
<keyword evidence="5 12" id="KW-0812">Transmembrane</keyword>
<dbReference type="InterPro" id="IPR002680">
    <property type="entry name" value="AOX"/>
</dbReference>
<gene>
    <name evidence="13" type="ORF">L0664_17180</name>
</gene>
<evidence type="ECO:0000256" key="12">
    <source>
        <dbReference type="SAM" id="Phobius"/>
    </source>
</evidence>
<dbReference type="PANTHER" id="PTHR31803">
    <property type="entry name" value="ALTERNATIVE OXIDASE"/>
    <property type="match status" value="1"/>
</dbReference>
<dbReference type="PANTHER" id="PTHR31803:SF3">
    <property type="entry name" value="ALTERNATIVE OXIDASE"/>
    <property type="match status" value="1"/>
</dbReference>
<dbReference type="Gene3D" id="1.20.1260.140">
    <property type="entry name" value="Alternative oxidase"/>
    <property type="match status" value="1"/>
</dbReference>
<comment type="subcellular location">
    <subcellularLocation>
        <location evidence="2">Membrane</location>
    </subcellularLocation>
</comment>
<evidence type="ECO:0000256" key="5">
    <source>
        <dbReference type="ARBA" id="ARBA00022692"/>
    </source>
</evidence>
<keyword evidence="4" id="KW-0679">Respiratory chain</keyword>
<dbReference type="RefSeq" id="WP_235227128.1">
    <property type="nucleotide sequence ID" value="NZ_JAKGAQ010000005.1"/>
</dbReference>
<keyword evidence="7" id="KW-0249">Electron transport</keyword>
<evidence type="ECO:0000256" key="2">
    <source>
        <dbReference type="ARBA" id="ARBA00004370"/>
    </source>
</evidence>
<evidence type="ECO:0000256" key="10">
    <source>
        <dbReference type="ARBA" id="ARBA00023004"/>
    </source>
</evidence>
<dbReference type="EMBL" id="JAKGAQ010000005">
    <property type="protein sequence ID" value="MCF2872804.1"/>
    <property type="molecule type" value="Genomic_DNA"/>
</dbReference>
<proteinExistence type="predicted"/>
<evidence type="ECO:0000256" key="3">
    <source>
        <dbReference type="ARBA" id="ARBA00022448"/>
    </source>
</evidence>
<evidence type="ECO:0000256" key="11">
    <source>
        <dbReference type="ARBA" id="ARBA00023136"/>
    </source>
</evidence>
<dbReference type="Pfam" id="PF01786">
    <property type="entry name" value="AOX"/>
    <property type="match status" value="1"/>
</dbReference>
<evidence type="ECO:0000256" key="6">
    <source>
        <dbReference type="ARBA" id="ARBA00022723"/>
    </source>
</evidence>
<protein>
    <submittedName>
        <fullName evidence="13">Alternative oxidase</fullName>
    </submittedName>
</protein>